<dbReference type="Proteomes" id="UP001057402">
    <property type="component" value="Chromosome 10"/>
</dbReference>
<dbReference type="EMBL" id="CM042889">
    <property type="protein sequence ID" value="KAI4321742.1"/>
    <property type="molecule type" value="Genomic_DNA"/>
</dbReference>
<evidence type="ECO:0000313" key="2">
    <source>
        <dbReference type="Proteomes" id="UP001057402"/>
    </source>
</evidence>
<accession>A0ACB9MC05</accession>
<organism evidence="1 2">
    <name type="scientific">Melastoma candidum</name>
    <dbReference type="NCBI Taxonomy" id="119954"/>
    <lineage>
        <taxon>Eukaryota</taxon>
        <taxon>Viridiplantae</taxon>
        <taxon>Streptophyta</taxon>
        <taxon>Embryophyta</taxon>
        <taxon>Tracheophyta</taxon>
        <taxon>Spermatophyta</taxon>
        <taxon>Magnoliopsida</taxon>
        <taxon>eudicotyledons</taxon>
        <taxon>Gunneridae</taxon>
        <taxon>Pentapetalae</taxon>
        <taxon>rosids</taxon>
        <taxon>malvids</taxon>
        <taxon>Myrtales</taxon>
        <taxon>Melastomataceae</taxon>
        <taxon>Melastomatoideae</taxon>
        <taxon>Melastomateae</taxon>
        <taxon>Melastoma</taxon>
    </lineage>
</organism>
<proteinExistence type="predicted"/>
<comment type="caution">
    <text evidence="1">The sequence shown here is derived from an EMBL/GenBank/DDBJ whole genome shotgun (WGS) entry which is preliminary data.</text>
</comment>
<gene>
    <name evidence="1" type="ORF">MLD38_035089</name>
</gene>
<protein>
    <submittedName>
        <fullName evidence="1">Uncharacterized protein</fullName>
    </submittedName>
</protein>
<keyword evidence="2" id="KW-1185">Reference proteome</keyword>
<evidence type="ECO:0000313" key="1">
    <source>
        <dbReference type="EMBL" id="KAI4321742.1"/>
    </source>
</evidence>
<reference evidence="2" key="1">
    <citation type="journal article" date="2023" name="Front. Plant Sci.">
        <title>Chromosomal-level genome assembly of Melastoma candidum provides insights into trichome evolution.</title>
        <authorList>
            <person name="Zhong Y."/>
            <person name="Wu W."/>
            <person name="Sun C."/>
            <person name="Zou P."/>
            <person name="Liu Y."/>
            <person name="Dai S."/>
            <person name="Zhou R."/>
        </authorList>
    </citation>
    <scope>NUCLEOTIDE SEQUENCE [LARGE SCALE GENOMIC DNA]</scope>
</reference>
<sequence length="113" mass="12260">MYSPGVCCPAFKDLGVPVSRYLNDLTNVCASTMFSYINLYGKYPPGLFTSECREGRNEGLACPASLQSASTNPTNSATRPLHIARNTLPLPLLAAPSFLTLLRLNKVLRLPLS</sequence>
<name>A0ACB9MC05_9MYRT</name>